<dbReference type="InParanoid" id="A0A2P6NSN5"/>
<evidence type="ECO:0000256" key="5">
    <source>
        <dbReference type="SAM" id="MobiDB-lite"/>
    </source>
</evidence>
<keyword evidence="2" id="KW-0343">GTPase activation</keyword>
<feature type="region of interest" description="Disordered" evidence="5">
    <location>
        <begin position="700"/>
        <end position="907"/>
    </location>
</feature>
<dbReference type="InterPro" id="IPR000198">
    <property type="entry name" value="RhoGAP_dom"/>
</dbReference>
<dbReference type="GO" id="GO:0005096">
    <property type="term" value="F:GTPase activator activity"/>
    <property type="evidence" value="ECO:0007669"/>
    <property type="project" value="UniProtKB-KW"/>
</dbReference>
<feature type="compositionally biased region" description="Basic and acidic residues" evidence="5">
    <location>
        <begin position="889"/>
        <end position="899"/>
    </location>
</feature>
<feature type="compositionally biased region" description="Basic and acidic residues" evidence="5">
    <location>
        <begin position="428"/>
        <end position="533"/>
    </location>
</feature>
<feature type="compositionally biased region" description="Low complexity" evidence="5">
    <location>
        <begin position="944"/>
        <end position="954"/>
    </location>
</feature>
<comment type="subcellular location">
    <subcellularLocation>
        <location evidence="1">Cytoplasm</location>
    </subcellularLocation>
</comment>
<dbReference type="SMART" id="SM00324">
    <property type="entry name" value="RhoGAP"/>
    <property type="match status" value="1"/>
</dbReference>
<evidence type="ECO:0000313" key="7">
    <source>
        <dbReference type="EMBL" id="PRP86975.1"/>
    </source>
</evidence>
<feature type="compositionally biased region" description="Low complexity" evidence="5">
    <location>
        <begin position="741"/>
        <end position="753"/>
    </location>
</feature>
<feature type="compositionally biased region" description="Basic and acidic residues" evidence="5">
    <location>
        <begin position="806"/>
        <end position="818"/>
    </location>
</feature>
<proteinExistence type="predicted"/>
<dbReference type="PROSITE" id="PS50238">
    <property type="entry name" value="RHOGAP"/>
    <property type="match status" value="1"/>
</dbReference>
<gene>
    <name evidence="7" type="ORF">PROFUN_04957</name>
</gene>
<feature type="domain" description="Rho-GAP" evidence="6">
    <location>
        <begin position="241"/>
        <end position="673"/>
    </location>
</feature>
<feature type="region of interest" description="Disordered" evidence="5">
    <location>
        <begin position="928"/>
        <end position="996"/>
    </location>
</feature>
<dbReference type="Proteomes" id="UP000241769">
    <property type="component" value="Unassembled WGS sequence"/>
</dbReference>
<evidence type="ECO:0000256" key="1">
    <source>
        <dbReference type="ARBA" id="ARBA00004496"/>
    </source>
</evidence>
<dbReference type="EMBL" id="MDYQ01000024">
    <property type="protein sequence ID" value="PRP86975.1"/>
    <property type="molecule type" value="Genomic_DNA"/>
</dbReference>
<feature type="compositionally biased region" description="Polar residues" evidence="5">
    <location>
        <begin position="959"/>
        <end position="971"/>
    </location>
</feature>
<dbReference type="InterPro" id="IPR050729">
    <property type="entry name" value="Rho-GAP"/>
</dbReference>
<dbReference type="GO" id="GO:0005737">
    <property type="term" value="C:cytoplasm"/>
    <property type="evidence" value="ECO:0007669"/>
    <property type="project" value="UniProtKB-SubCell"/>
</dbReference>
<dbReference type="OrthoDB" id="2155291at2759"/>
<feature type="compositionally biased region" description="Basic and acidic residues" evidence="5">
    <location>
        <begin position="701"/>
        <end position="721"/>
    </location>
</feature>
<evidence type="ECO:0000256" key="2">
    <source>
        <dbReference type="ARBA" id="ARBA00022468"/>
    </source>
</evidence>
<name>A0A2P6NSN5_9EUKA</name>
<feature type="compositionally biased region" description="Acidic residues" evidence="5">
    <location>
        <begin position="1050"/>
        <end position="1059"/>
    </location>
</feature>
<dbReference type="InterPro" id="IPR008936">
    <property type="entry name" value="Rho_GTPase_activation_prot"/>
</dbReference>
<dbReference type="SUPFAM" id="SSF103657">
    <property type="entry name" value="BAR/IMD domain-like"/>
    <property type="match status" value="1"/>
</dbReference>
<dbReference type="InterPro" id="IPR027267">
    <property type="entry name" value="AH/BAR_dom_sf"/>
</dbReference>
<feature type="compositionally biased region" description="Basic and acidic residues" evidence="5">
    <location>
        <begin position="393"/>
        <end position="420"/>
    </location>
</feature>
<comment type="function">
    <text evidence="4">Rho GTPase-activating protein involved in the signal transduction pathway.</text>
</comment>
<feature type="compositionally biased region" description="Polar residues" evidence="5">
    <location>
        <begin position="851"/>
        <end position="861"/>
    </location>
</feature>
<evidence type="ECO:0000256" key="4">
    <source>
        <dbReference type="ARBA" id="ARBA00037092"/>
    </source>
</evidence>
<dbReference type="GO" id="GO:0007165">
    <property type="term" value="P:signal transduction"/>
    <property type="evidence" value="ECO:0007669"/>
    <property type="project" value="InterPro"/>
</dbReference>
<dbReference type="AlphaFoldDB" id="A0A2P6NSN5"/>
<dbReference type="Gene3D" id="1.10.555.10">
    <property type="entry name" value="Rho GTPase activation protein"/>
    <property type="match status" value="2"/>
</dbReference>
<evidence type="ECO:0000256" key="3">
    <source>
        <dbReference type="ARBA" id="ARBA00022490"/>
    </source>
</evidence>
<feature type="region of interest" description="Disordered" evidence="5">
    <location>
        <begin position="380"/>
        <end position="563"/>
    </location>
</feature>
<feature type="compositionally biased region" description="Basic and acidic residues" evidence="5">
    <location>
        <begin position="835"/>
        <end position="850"/>
    </location>
</feature>
<organism evidence="7 8">
    <name type="scientific">Planoprotostelium fungivorum</name>
    <dbReference type="NCBI Taxonomy" id="1890364"/>
    <lineage>
        <taxon>Eukaryota</taxon>
        <taxon>Amoebozoa</taxon>
        <taxon>Evosea</taxon>
        <taxon>Variosea</taxon>
        <taxon>Cavosteliida</taxon>
        <taxon>Cavosteliaceae</taxon>
        <taxon>Planoprotostelium</taxon>
    </lineage>
</organism>
<dbReference type="SUPFAM" id="SSF48350">
    <property type="entry name" value="GTPase activation domain, GAP"/>
    <property type="match status" value="1"/>
</dbReference>
<dbReference type="CDD" id="cd00159">
    <property type="entry name" value="RhoGAP"/>
    <property type="match status" value="1"/>
</dbReference>
<keyword evidence="3" id="KW-0963">Cytoplasm</keyword>
<evidence type="ECO:0000259" key="6">
    <source>
        <dbReference type="PROSITE" id="PS50238"/>
    </source>
</evidence>
<comment type="caution">
    <text evidence="7">The sequence shown here is derived from an EMBL/GenBank/DDBJ whole genome shotgun (WGS) entry which is preliminary data.</text>
</comment>
<dbReference type="Pfam" id="PF00620">
    <property type="entry name" value="RhoGAP"/>
    <property type="match status" value="2"/>
</dbReference>
<dbReference type="PANTHER" id="PTHR23176">
    <property type="entry name" value="RHO/RAC/CDC GTPASE-ACTIVATING PROTEIN"/>
    <property type="match status" value="1"/>
</dbReference>
<dbReference type="PANTHER" id="PTHR23176:SF129">
    <property type="entry name" value="RHO GTPASE ACTIVATING PROTEIN AT 16F, ISOFORM E-RELATED"/>
    <property type="match status" value="1"/>
</dbReference>
<feature type="region of interest" description="Disordered" evidence="5">
    <location>
        <begin position="1037"/>
        <end position="1059"/>
    </location>
</feature>
<evidence type="ECO:0000313" key="8">
    <source>
        <dbReference type="Proteomes" id="UP000241769"/>
    </source>
</evidence>
<keyword evidence="8" id="KW-1185">Reference proteome</keyword>
<reference evidence="7 8" key="1">
    <citation type="journal article" date="2018" name="Genome Biol. Evol.">
        <title>Multiple Roots of Fruiting Body Formation in Amoebozoa.</title>
        <authorList>
            <person name="Hillmann F."/>
            <person name="Forbes G."/>
            <person name="Novohradska S."/>
            <person name="Ferling I."/>
            <person name="Riege K."/>
            <person name="Groth M."/>
            <person name="Westermann M."/>
            <person name="Marz M."/>
            <person name="Spaller T."/>
            <person name="Winckler T."/>
            <person name="Schaap P."/>
            <person name="Glockner G."/>
        </authorList>
    </citation>
    <scope>NUCLEOTIDE SEQUENCE [LARGE SCALE GENOMIC DNA]</scope>
    <source>
        <strain evidence="7 8">Jena</strain>
    </source>
</reference>
<feature type="compositionally biased region" description="Low complexity" evidence="5">
    <location>
        <begin position="772"/>
        <end position="783"/>
    </location>
</feature>
<accession>A0A2P6NSN5</accession>
<protein>
    <recommendedName>
        <fullName evidence="6">Rho-GAP domain-containing protein</fullName>
    </recommendedName>
</protein>
<sequence length="1059" mass="118400">MASFGLDGAKRTNTLRRITEKKKTKPVTETLLSIQSVERVIRCSEYHVEKLSKNAKKELKNRSESSECMSALATTLIDYSGQLRGLPYSDISQQWSKTASQIHTAGQIIQNLDGLQKMMTTQLDGRVLEPLQSLQKEIQNTTKTEKLQARTNETLELSEEQQQQQDAQNLQNLRHLAALSEFQIVSGITQYFATLQDHYKNALHIIQRVLPELQKYEDSRRQAYENFAKNYEIQGSKVFGVELETVIKRENSAVPFVVILSVRYLRDHLREVGLLRLSGSKIQIDTFKRHINGGLLYGRTFSPGQSSANPFQSADPHVVSGLLKLYFREMPDPLLTFDLYDEFIALGNAYENYSNEEPKKMVGFQAESPKMVISEVMLDHSASSASSVSTEEIVQKGREEEGKSGEKSTEEPEKSDEKSTENSVAENSTEKSEEKAEEKSEEKAEEKSEEKAEEKSEEKAEEKSEKLEEKVEEKLEEKSEEKSTEDSTETPKETSTEHSSAEHSSTEKSSEISEKPTEEEDKSTQESTTEKPTENSTENSETTEKSPEQLANGTVQTEKDEDEIKTLPASLLQQADNLVGKLPEQNREVLLYLLSFFRELAAQSGENKMDYSNIALVIAPTILYGRQSSQPTSNTMATEISMTASMSTTSETSNISYGKKAVEALLLGAPSLSYRVDVAEIEKKSEESAALMCEATSANLQREKEKAMESSKPEEVPKTEAPRASGISLPEEEEIKRTRGRSIISTTTNSSRSSVDETPQSPANRHEEKSGGKIAKAFKGFKSTLRGKNKREEEGEEQVSASEPATPREKTNEEREKISFFGTLRMKKSPGPFRSTEDLPARSSPPKESHSGPSSLSQFPTHSKRTEMSPSPPIASPLPVKTTPPTSPEPEKTTFEEKKRSRKYPTYVTRDLTEISVGFRAFSTKGLKQMAAAALSNTKRERSTSTSTNLPSTPHASVIQPSPVEQPSQAETEPEPLKLASPVFSPSDEELKRSLSSFEPSVHVDRMMSRQCTRFRPSGKDKNICVSCSVNREQHWVPTSHRDNASPTMTEEEDQHEHQ</sequence>